<evidence type="ECO:0000256" key="1">
    <source>
        <dbReference type="SAM" id="MobiDB-lite"/>
    </source>
</evidence>
<gene>
    <name evidence="2" type="ORF">PAMC26510_24460</name>
</gene>
<dbReference type="Proteomes" id="UP000194546">
    <property type="component" value="Unassembled WGS sequence"/>
</dbReference>
<reference evidence="2 3" key="1">
    <citation type="submission" date="2017-03" db="EMBL/GenBank/DDBJ databases">
        <title>Genome analysis of strain PAMC 26510.</title>
        <authorList>
            <person name="Oh H.-M."/>
            <person name="Yang J.-A."/>
        </authorList>
    </citation>
    <scope>NUCLEOTIDE SEQUENCE [LARGE SCALE GENOMIC DNA]</scope>
    <source>
        <strain evidence="2 3">PAMC 26510</strain>
    </source>
</reference>
<evidence type="ECO:0000313" key="2">
    <source>
        <dbReference type="EMBL" id="OTP70781.1"/>
    </source>
</evidence>
<dbReference type="EMBL" id="NBTY01000135">
    <property type="protein sequence ID" value="OTP70781.1"/>
    <property type="molecule type" value="Genomic_DNA"/>
</dbReference>
<dbReference type="SUPFAM" id="SSF53187">
    <property type="entry name" value="Zn-dependent exopeptidases"/>
    <property type="match status" value="1"/>
</dbReference>
<dbReference type="InterPro" id="IPR021259">
    <property type="entry name" value="DUF2817"/>
</dbReference>
<dbReference type="CDD" id="cd06233">
    <property type="entry name" value="M14-like"/>
    <property type="match status" value="1"/>
</dbReference>
<sequence length="384" mass="41994">MNSYFLEAPSFDRQRERFLSAARMADASMTEWLHPLKGPREETLVTDVAVLGDPCAPSRLVVLSGTHGVEGFYGSDCQIALLDSLRTHGVPEGVSVVIVHLVNPWGTAWLRRVTEDNVDLNRNYVAFDRPLPANAGYESMHPIYLCPELEGPARSIADATLAACIARDGNAAVMSVVEAGQYVHADGLFFGGREPAWSNRTLRAIMEKHVADAQTAICFDLHTGAGAFGHPMLMAITAKAYPMLSRMQALYGPWLHTIVTSPSSTTDTGIAATATGYTSQAMLDQLSDVDLMQFVIECGTYDPARSHRLLRDDHWLHLFGDPFDATGRRIKAALLEHFLPADTHWRELTALRAQQVFARAMSSLASTPPDKDAPDRSTHPGIAP</sequence>
<evidence type="ECO:0000313" key="3">
    <source>
        <dbReference type="Proteomes" id="UP000194546"/>
    </source>
</evidence>
<dbReference type="Pfam" id="PF10994">
    <property type="entry name" value="DUF2817"/>
    <property type="match status" value="1"/>
</dbReference>
<dbReference type="RefSeq" id="WP_086382621.1">
    <property type="nucleotide sequence ID" value="NZ_NBTY01000135.1"/>
</dbReference>
<comment type="caution">
    <text evidence="2">The sequence shown here is derived from an EMBL/GenBank/DDBJ whole genome shotgun (WGS) entry which is preliminary data.</text>
</comment>
<accession>A0A242MHK4</accession>
<protein>
    <recommendedName>
        <fullName evidence="4">DUF2817 domain-containing protein</fullName>
    </recommendedName>
</protein>
<name>A0A242MHK4_CABSO</name>
<feature type="compositionally biased region" description="Basic and acidic residues" evidence="1">
    <location>
        <begin position="369"/>
        <end position="378"/>
    </location>
</feature>
<dbReference type="AlphaFoldDB" id="A0A242MHK4"/>
<feature type="region of interest" description="Disordered" evidence="1">
    <location>
        <begin position="362"/>
        <end position="384"/>
    </location>
</feature>
<evidence type="ECO:0008006" key="4">
    <source>
        <dbReference type="Google" id="ProtNLM"/>
    </source>
</evidence>
<dbReference type="Gene3D" id="3.40.630.10">
    <property type="entry name" value="Zn peptidases"/>
    <property type="match status" value="1"/>
</dbReference>
<organism evidence="2 3">
    <name type="scientific">Caballeronia sordidicola</name>
    <name type="common">Burkholderia sordidicola</name>
    <dbReference type="NCBI Taxonomy" id="196367"/>
    <lineage>
        <taxon>Bacteria</taxon>
        <taxon>Pseudomonadati</taxon>
        <taxon>Pseudomonadota</taxon>
        <taxon>Betaproteobacteria</taxon>
        <taxon>Burkholderiales</taxon>
        <taxon>Burkholderiaceae</taxon>
        <taxon>Caballeronia</taxon>
    </lineage>
</organism>
<proteinExistence type="predicted"/>